<reference evidence="2 3" key="1">
    <citation type="submission" date="2024-10" db="EMBL/GenBank/DDBJ databases">
        <authorList>
            <person name="Kim D."/>
        </authorList>
    </citation>
    <scope>NUCLEOTIDE SEQUENCE [LARGE SCALE GENOMIC DNA]</scope>
    <source>
        <strain evidence="2">BH-2024</strain>
    </source>
</reference>
<dbReference type="AlphaFoldDB" id="A0ABD2JCB0"/>
<proteinExistence type="inferred from homology"/>
<dbReference type="GO" id="GO:0051539">
    <property type="term" value="F:4 iron, 4 sulfur cluster binding"/>
    <property type="evidence" value="ECO:0007669"/>
    <property type="project" value="UniProtKB-KW"/>
</dbReference>
<evidence type="ECO:0000256" key="1">
    <source>
        <dbReference type="RuleBase" id="RU365029"/>
    </source>
</evidence>
<keyword evidence="1" id="KW-0408">Iron</keyword>
<keyword evidence="1" id="KW-0862">Zinc</keyword>
<dbReference type="InterPro" id="IPR029703">
    <property type="entry name" value="POL2"/>
</dbReference>
<dbReference type="Proteomes" id="UP001620626">
    <property type="component" value="Unassembled WGS sequence"/>
</dbReference>
<comment type="function">
    <text evidence="1">DNA polymerase II participates in chromosomal DNA replication.</text>
</comment>
<protein>
    <recommendedName>
        <fullName evidence="1">DNA polymerase epsilon catalytic subunit</fullName>
        <ecNumber evidence="1">2.7.7.7</ecNumber>
    </recommendedName>
</protein>
<dbReference type="GO" id="GO:0008270">
    <property type="term" value="F:zinc ion binding"/>
    <property type="evidence" value="ECO:0007669"/>
    <property type="project" value="UniProtKB-KW"/>
</dbReference>
<accession>A0ABD2JCB0</accession>
<organism evidence="2 3">
    <name type="scientific">Heterodera trifolii</name>
    <dbReference type="NCBI Taxonomy" id="157864"/>
    <lineage>
        <taxon>Eukaryota</taxon>
        <taxon>Metazoa</taxon>
        <taxon>Ecdysozoa</taxon>
        <taxon>Nematoda</taxon>
        <taxon>Chromadorea</taxon>
        <taxon>Rhabditida</taxon>
        <taxon>Tylenchina</taxon>
        <taxon>Tylenchomorpha</taxon>
        <taxon>Tylenchoidea</taxon>
        <taxon>Heteroderidae</taxon>
        <taxon>Heteroderinae</taxon>
        <taxon>Heterodera</taxon>
    </lineage>
</organism>
<keyword evidence="1" id="KW-0239">DNA-directed DNA polymerase</keyword>
<dbReference type="PANTHER" id="PTHR10670">
    <property type="entry name" value="DNA POLYMERASE EPSILON CATALYTIC SUBUNIT A"/>
    <property type="match status" value="1"/>
</dbReference>
<keyword evidence="1" id="KW-0235">DNA replication</keyword>
<keyword evidence="3" id="KW-1185">Reference proteome</keyword>
<dbReference type="EC" id="2.7.7.7" evidence="1"/>
<dbReference type="GO" id="GO:0003887">
    <property type="term" value="F:DNA-directed DNA polymerase activity"/>
    <property type="evidence" value="ECO:0007669"/>
    <property type="project" value="UniProtKB-KW"/>
</dbReference>
<evidence type="ECO:0000313" key="2">
    <source>
        <dbReference type="EMBL" id="KAL3088217.1"/>
    </source>
</evidence>
<dbReference type="GO" id="GO:0003677">
    <property type="term" value="F:DNA binding"/>
    <property type="evidence" value="ECO:0007669"/>
    <property type="project" value="UniProtKB-KW"/>
</dbReference>
<comment type="caution">
    <text evidence="2">The sequence shown here is derived from an EMBL/GenBank/DDBJ whole genome shotgun (WGS) entry which is preliminary data.</text>
</comment>
<dbReference type="PANTHER" id="PTHR10670:SF0">
    <property type="entry name" value="DNA POLYMERASE EPSILON CATALYTIC SUBUNIT A"/>
    <property type="match status" value="1"/>
</dbReference>
<evidence type="ECO:0000313" key="3">
    <source>
        <dbReference type="Proteomes" id="UP001620626"/>
    </source>
</evidence>
<comment type="subcellular location">
    <subcellularLocation>
        <location evidence="1">Nucleus</location>
    </subcellularLocation>
</comment>
<dbReference type="GO" id="GO:0005634">
    <property type="term" value="C:nucleus"/>
    <property type="evidence" value="ECO:0007669"/>
    <property type="project" value="UniProtKB-SubCell"/>
</dbReference>
<dbReference type="GO" id="GO:0006260">
    <property type="term" value="P:DNA replication"/>
    <property type="evidence" value="ECO:0007669"/>
    <property type="project" value="UniProtKB-KW"/>
</dbReference>
<sequence>MTLFWHFEYCRNAYKRLHDTQEVQRTTTVCQREDPFYVDTVRAFCDRRYEYKQMLKVIAHRTFPGKLFRRGGSNLPSVHTRQVDTPLRHQAEYCRNAYKRLHDTQEVQRTTTVCQREDPFYVDTVRAFCDRRYEYKQMLKVIAHRTFPGKLFRRGGSNLPSVHTRQVDTPLRHQAEYCRNAYKRLHDTQEVQRTTTVCQREDPFYVDTVRAFCDRRYEYKQMLKVGVVLQPMEYCRNAYKRLHDTQEVQRTTTVCQREDPFYVDTVRAFCDRRYEYKQMLKRCEALPASSDGRGCEFGPQCIVCEGADGKPVPFQSILNNEYCRNAYKRLHDTQEVQRTTTVCQREDPFYVDTVRAFCDRRYEYKQMLKVGVVLQPMGGK</sequence>
<gene>
    <name evidence="2" type="ORF">niasHT_021877</name>
</gene>
<comment type="catalytic activity">
    <reaction evidence="1">
        <text>DNA(n) + a 2'-deoxyribonucleoside 5'-triphosphate = DNA(n+1) + diphosphate</text>
        <dbReference type="Rhea" id="RHEA:22508"/>
        <dbReference type="Rhea" id="RHEA-COMP:17339"/>
        <dbReference type="Rhea" id="RHEA-COMP:17340"/>
        <dbReference type="ChEBI" id="CHEBI:33019"/>
        <dbReference type="ChEBI" id="CHEBI:61560"/>
        <dbReference type="ChEBI" id="CHEBI:173112"/>
        <dbReference type="EC" id="2.7.7.7"/>
    </reaction>
</comment>
<keyword evidence="1" id="KW-0238">DNA-binding</keyword>
<dbReference type="EMBL" id="JBICBT010001003">
    <property type="protein sequence ID" value="KAL3088217.1"/>
    <property type="molecule type" value="Genomic_DNA"/>
</dbReference>
<keyword evidence="1" id="KW-0863">Zinc-finger</keyword>
<keyword evidence="1" id="KW-0548">Nucleotidyltransferase</keyword>
<comment type="cofactor">
    <cofactor evidence="1">
        <name>[4Fe-4S] cluster</name>
        <dbReference type="ChEBI" id="CHEBI:49883"/>
    </cofactor>
</comment>
<keyword evidence="1" id="KW-0411">Iron-sulfur</keyword>
<comment type="similarity">
    <text evidence="1">Belongs to the DNA polymerase type-B family.</text>
</comment>
<keyword evidence="1" id="KW-0808">Transferase</keyword>
<keyword evidence="1" id="KW-0479">Metal-binding</keyword>
<keyword evidence="1" id="KW-0004">4Fe-4S</keyword>
<name>A0ABD2JCB0_9BILA</name>
<keyword evidence="1" id="KW-0539">Nucleus</keyword>